<comment type="caution">
    <text evidence="3">The sequence shown here is derived from an EMBL/GenBank/DDBJ whole genome shotgun (WGS) entry which is preliminary data.</text>
</comment>
<gene>
    <name evidence="3" type="ORF">F8A88_03230</name>
</gene>
<keyword evidence="3" id="KW-0808">Transferase</keyword>
<reference evidence="3 4" key="1">
    <citation type="journal article" date="2017" name="Int. J. Syst. Evol. Microbiol.">
        <title>Desulfovibrio senegalensis sp. nov., a mesophilic sulfate reducer isolated from marine sediment.</title>
        <authorList>
            <person name="Thioye A."/>
            <person name="Gam Z.B.A."/>
            <person name="Mbengue M."/>
            <person name="Cayol J.L."/>
            <person name="Joseph-Bartoli M."/>
            <person name="Toure-Kane C."/>
            <person name="Labat M."/>
        </authorList>
    </citation>
    <scope>NUCLEOTIDE SEQUENCE [LARGE SCALE GENOMIC DNA]</scope>
    <source>
        <strain evidence="3 4">DSM 101509</strain>
    </source>
</reference>
<dbReference type="GO" id="GO:0032259">
    <property type="term" value="P:methylation"/>
    <property type="evidence" value="ECO:0007669"/>
    <property type="project" value="UniProtKB-KW"/>
</dbReference>
<dbReference type="InterPro" id="IPR029063">
    <property type="entry name" value="SAM-dependent_MTases_sf"/>
</dbReference>
<dbReference type="AlphaFoldDB" id="A0A6N6N6C9"/>
<accession>A0A6N6N6C9</accession>
<proteinExistence type="predicted"/>
<keyword evidence="3" id="KW-0489">Methyltransferase</keyword>
<protein>
    <submittedName>
        <fullName evidence="3">Methyltransferase domain-containing protein</fullName>
    </submittedName>
</protein>
<keyword evidence="4" id="KW-1185">Reference proteome</keyword>
<dbReference type="OrthoDB" id="5405545at2"/>
<dbReference type="GO" id="GO:0008168">
    <property type="term" value="F:methyltransferase activity"/>
    <property type="evidence" value="ECO:0007669"/>
    <property type="project" value="UniProtKB-KW"/>
</dbReference>
<evidence type="ECO:0000313" key="4">
    <source>
        <dbReference type="Proteomes" id="UP000438699"/>
    </source>
</evidence>
<dbReference type="Proteomes" id="UP000438699">
    <property type="component" value="Unassembled WGS sequence"/>
</dbReference>
<dbReference type="InterPro" id="IPR025714">
    <property type="entry name" value="Methyltranfer_dom"/>
</dbReference>
<evidence type="ECO:0000256" key="1">
    <source>
        <dbReference type="SAM" id="MobiDB-lite"/>
    </source>
</evidence>
<dbReference type="PANTHER" id="PTHR43591">
    <property type="entry name" value="METHYLTRANSFERASE"/>
    <property type="match status" value="1"/>
</dbReference>
<name>A0A6N6N6C9_9BACT</name>
<evidence type="ECO:0000313" key="3">
    <source>
        <dbReference type="EMBL" id="KAB1443291.1"/>
    </source>
</evidence>
<dbReference type="RefSeq" id="WP_151149623.1">
    <property type="nucleotide sequence ID" value="NZ_WAIE01000001.1"/>
</dbReference>
<feature type="region of interest" description="Disordered" evidence="1">
    <location>
        <begin position="1"/>
        <end position="23"/>
    </location>
</feature>
<feature type="domain" description="Methyltransferase" evidence="2">
    <location>
        <begin position="36"/>
        <end position="149"/>
    </location>
</feature>
<feature type="compositionally biased region" description="Basic residues" evidence="1">
    <location>
        <begin position="1"/>
        <end position="15"/>
    </location>
</feature>
<evidence type="ECO:0000259" key="2">
    <source>
        <dbReference type="Pfam" id="PF13847"/>
    </source>
</evidence>
<dbReference type="Gene3D" id="3.40.50.150">
    <property type="entry name" value="Vaccinia Virus protein VP39"/>
    <property type="match status" value="1"/>
</dbReference>
<dbReference type="EMBL" id="WAIE01000001">
    <property type="protein sequence ID" value="KAB1443291.1"/>
    <property type="molecule type" value="Genomic_DNA"/>
</dbReference>
<dbReference type="SUPFAM" id="SSF53335">
    <property type="entry name" value="S-adenosyl-L-methionine-dependent methyltransferases"/>
    <property type="match status" value="1"/>
</dbReference>
<sequence>MTRQTCKKTHGHGRKGPTSYHMHDPDEVFRELALQPGQTFADLGCGPGDYSLRAAREVGKDGLVLAVDQNPAMVRVVEEQSREHGLTNVATHEQDMSAPLPFPDQCVDTCLLSTSLHCMDIETHGPALFRELHRILKTGGHVAVLECKKERMNFGPPLSMRISERDVDAVALPCGFSRTGYTDLGFNYLVRYHKD</sequence>
<dbReference type="CDD" id="cd02440">
    <property type="entry name" value="AdoMet_MTases"/>
    <property type="match status" value="1"/>
</dbReference>
<dbReference type="PANTHER" id="PTHR43591:SF24">
    <property type="entry name" value="2-METHOXY-6-POLYPRENYL-1,4-BENZOQUINOL METHYLASE, MITOCHONDRIAL"/>
    <property type="match status" value="1"/>
</dbReference>
<dbReference type="Pfam" id="PF13847">
    <property type="entry name" value="Methyltransf_31"/>
    <property type="match status" value="1"/>
</dbReference>
<organism evidence="3 4">
    <name type="scientific">Pseudodesulfovibrio senegalensis</name>
    <dbReference type="NCBI Taxonomy" id="1721087"/>
    <lineage>
        <taxon>Bacteria</taxon>
        <taxon>Pseudomonadati</taxon>
        <taxon>Thermodesulfobacteriota</taxon>
        <taxon>Desulfovibrionia</taxon>
        <taxon>Desulfovibrionales</taxon>
        <taxon>Desulfovibrionaceae</taxon>
    </lineage>
</organism>